<dbReference type="Gene3D" id="2.60.40.1180">
    <property type="entry name" value="Golgi alpha-mannosidase II"/>
    <property type="match status" value="1"/>
</dbReference>
<dbReference type="Gene3D" id="3.20.20.80">
    <property type="entry name" value="Glycosidases"/>
    <property type="match status" value="1"/>
</dbReference>
<evidence type="ECO:0000256" key="1">
    <source>
        <dbReference type="ARBA" id="ARBA00001462"/>
    </source>
</evidence>
<evidence type="ECO:0000313" key="11">
    <source>
        <dbReference type="Proteomes" id="UP000321569"/>
    </source>
</evidence>
<evidence type="ECO:0000256" key="5">
    <source>
        <dbReference type="ARBA" id="ARBA00012670"/>
    </source>
</evidence>
<keyword evidence="7" id="KW-0119">Carbohydrate metabolism</keyword>
<dbReference type="STRING" id="1423795.FD12_GL000981"/>
<dbReference type="RefSeq" id="WP_056983303.1">
    <property type="nucleotide sequence ID" value="NZ_BKAM01000008.1"/>
</dbReference>
<keyword evidence="8" id="KW-0326">Glycosidase</keyword>
<dbReference type="SMART" id="SM00813">
    <property type="entry name" value="Alpha-L-AF_C"/>
    <property type="match status" value="1"/>
</dbReference>
<dbReference type="GO" id="GO:0046373">
    <property type="term" value="P:L-arabinose metabolic process"/>
    <property type="evidence" value="ECO:0007669"/>
    <property type="project" value="InterPro"/>
</dbReference>
<evidence type="ECO:0000259" key="9">
    <source>
        <dbReference type="SMART" id="SM00813"/>
    </source>
</evidence>
<evidence type="ECO:0000256" key="7">
    <source>
        <dbReference type="ARBA" id="ARBA00023277"/>
    </source>
</evidence>
<dbReference type="GO" id="GO:0046556">
    <property type="term" value="F:alpha-L-arabinofuranosidase activity"/>
    <property type="evidence" value="ECO:0007669"/>
    <property type="project" value="UniProtKB-EC"/>
</dbReference>
<gene>
    <name evidence="10" type="primary">abf2_1</name>
    <name evidence="10" type="ORF">LRA02_09340</name>
</gene>
<dbReference type="SUPFAM" id="SSF51445">
    <property type="entry name" value="(Trans)glycosidases"/>
    <property type="match status" value="1"/>
</dbReference>
<dbReference type="EC" id="3.2.1.55" evidence="5"/>
<keyword evidence="6" id="KW-0378">Hydrolase</keyword>
<dbReference type="Proteomes" id="UP000321569">
    <property type="component" value="Unassembled WGS sequence"/>
</dbReference>
<dbReference type="PANTHER" id="PTHR43576:SF2">
    <property type="entry name" value="INTRACELLULAR EXO-ALPHA-L-ARABINOFURANOSIDASE 2"/>
    <property type="match status" value="1"/>
</dbReference>
<sequence>MAIKLLDEQTGPKISKYIYGQFSEHLGRGIYGGLYVGKNSDIPNVNGLRTDVVDALKKIHVPVLRWPGGLFADTYHWQQGIGPQKDRKKIVNTNWGGVTEDNSFGTHEYFELLRQLGADAYINANIGSGTVQEMAEWVEYMTMAGESPMANLRRQNGQQNPWSVKFFGIGNESWGGGGNMRPKYYSDVYRQYQTFLPQYDAKHPIYKVACGPNEDDYEWTDTLMKNATKYLDGISLHYYTLPTGDWDHSKGSATDFPESLWYSAMAKAQLMDRLITKHAAIMDKYDPQKNVDLIVDEWGTWYDVEKGTNPGFLYQQNSLRDALTTAITLNIFQKHADRVHMANIAQMVNVLQSMILTKDDQMVKTPTYYVFDMYQKHMDAQLVEGQGDVADRVTYTASKKDGALTVSLGNYDLTHDREVTFTYSSDYQEIAEATIITGAKMDSHNTFADPDEVVEKAFNGAKLGNGKLTIQLPAKSVVSITIK</sequence>
<evidence type="ECO:0000313" key="10">
    <source>
        <dbReference type="EMBL" id="GEP72066.1"/>
    </source>
</evidence>
<dbReference type="InterPro" id="IPR010720">
    <property type="entry name" value="Alpha-L-AF_C"/>
</dbReference>
<comment type="pathway">
    <text evidence="2">Glycan metabolism.</text>
</comment>
<dbReference type="Pfam" id="PF06964">
    <property type="entry name" value="Alpha-L-AF_C"/>
    <property type="match status" value="1"/>
</dbReference>
<dbReference type="InterPro" id="IPR013780">
    <property type="entry name" value="Glyco_hydro_b"/>
</dbReference>
<comment type="similarity">
    <text evidence="3">Belongs to the glycosyl hydrolase 51 family.</text>
</comment>
<dbReference type="Pfam" id="PF22848">
    <property type="entry name" value="ASD1_dom"/>
    <property type="match status" value="1"/>
</dbReference>
<protein>
    <recommendedName>
        <fullName evidence="5">non-reducing end alpha-L-arabinofuranosidase</fullName>
        <ecNumber evidence="5">3.2.1.55</ecNumber>
    </recommendedName>
</protein>
<evidence type="ECO:0000256" key="4">
    <source>
        <dbReference type="ARBA" id="ARBA00011165"/>
    </source>
</evidence>
<proteinExistence type="inferred from homology"/>
<accession>A0A512PLI2</accession>
<dbReference type="AlphaFoldDB" id="A0A512PLI2"/>
<evidence type="ECO:0000256" key="6">
    <source>
        <dbReference type="ARBA" id="ARBA00022801"/>
    </source>
</evidence>
<dbReference type="PANTHER" id="PTHR43576">
    <property type="entry name" value="ALPHA-L-ARABINOFURANOSIDASE C-RELATED"/>
    <property type="match status" value="1"/>
</dbReference>
<name>A0A512PLI2_9LACO</name>
<reference evidence="10 11" key="1">
    <citation type="submission" date="2019-07" db="EMBL/GenBank/DDBJ databases">
        <title>Whole genome shotgun sequence of Lactobacillus rapi NBRC 109618.</title>
        <authorList>
            <person name="Hosoyama A."/>
            <person name="Uohara A."/>
            <person name="Ohji S."/>
            <person name="Ichikawa N."/>
        </authorList>
    </citation>
    <scope>NUCLEOTIDE SEQUENCE [LARGE SCALE GENOMIC DNA]</scope>
    <source>
        <strain evidence="10 11">NBRC 109618</strain>
    </source>
</reference>
<dbReference type="EMBL" id="BKAM01000008">
    <property type="protein sequence ID" value="GEP72066.1"/>
    <property type="molecule type" value="Genomic_DNA"/>
</dbReference>
<comment type="catalytic activity">
    <reaction evidence="1">
        <text>Hydrolysis of terminal non-reducing alpha-L-arabinofuranoside residues in alpha-L-arabinosides.</text>
        <dbReference type="EC" id="3.2.1.55"/>
    </reaction>
</comment>
<evidence type="ECO:0000256" key="2">
    <source>
        <dbReference type="ARBA" id="ARBA00004881"/>
    </source>
</evidence>
<comment type="caution">
    <text evidence="10">The sequence shown here is derived from an EMBL/GenBank/DDBJ whole genome shotgun (WGS) entry which is preliminary data.</text>
</comment>
<evidence type="ECO:0000256" key="3">
    <source>
        <dbReference type="ARBA" id="ARBA00007186"/>
    </source>
</evidence>
<dbReference type="InterPro" id="IPR017853">
    <property type="entry name" value="GH"/>
</dbReference>
<dbReference type="SUPFAM" id="SSF51011">
    <property type="entry name" value="Glycosyl hydrolase domain"/>
    <property type="match status" value="1"/>
</dbReference>
<dbReference type="GO" id="GO:0000272">
    <property type="term" value="P:polysaccharide catabolic process"/>
    <property type="evidence" value="ECO:0007669"/>
    <property type="project" value="TreeGrafter"/>
</dbReference>
<dbReference type="OrthoDB" id="9758333at2"/>
<comment type="subunit">
    <text evidence="4">Homohexamer; trimer of dimers.</text>
</comment>
<dbReference type="InterPro" id="IPR055235">
    <property type="entry name" value="ASD1_cat"/>
</dbReference>
<organism evidence="10 11">
    <name type="scientific">Lentilactobacillus rapi</name>
    <dbReference type="NCBI Taxonomy" id="481723"/>
    <lineage>
        <taxon>Bacteria</taxon>
        <taxon>Bacillati</taxon>
        <taxon>Bacillota</taxon>
        <taxon>Bacilli</taxon>
        <taxon>Lactobacillales</taxon>
        <taxon>Lactobacillaceae</taxon>
        <taxon>Lentilactobacillus</taxon>
    </lineage>
</organism>
<evidence type="ECO:0000256" key="8">
    <source>
        <dbReference type="ARBA" id="ARBA00023295"/>
    </source>
</evidence>
<feature type="domain" description="Alpha-L-arabinofuranosidase C-terminal" evidence="9">
    <location>
        <begin position="296"/>
        <end position="476"/>
    </location>
</feature>